<sequence length="257" mass="28416">MTSEANGLDVEAQDSPRLQQLIKAAEDIKLAVRRQDGRETPVGTRAMRTRSKLLEAAARLFTERGYLNTSLNDVAQEAGVSLPTIYQYFADRNDIVATLAADHALRMLQAGADDWKPTSGRLGLRRAIAALVTLYAENSPFFSLWQVASHVDERLTNLRRDFENQFRSNFARKLRKGIELGVIRPDLDPVEVARAMNLMVQSYCHDVFVVGARHGDPTPEPDDVIDLLTTLWADAIGLRELSATTGTGTLSHSGGVR</sequence>
<dbReference type="SUPFAM" id="SSF48498">
    <property type="entry name" value="Tetracyclin repressor-like, C-terminal domain"/>
    <property type="match status" value="1"/>
</dbReference>
<dbReference type="RefSeq" id="WP_103944308.1">
    <property type="nucleotide sequence ID" value="NZ_FNVO01000031.1"/>
</dbReference>
<accession>A0A1H6E4H5</accession>
<evidence type="ECO:0000256" key="1">
    <source>
        <dbReference type="ARBA" id="ARBA00023015"/>
    </source>
</evidence>
<protein>
    <submittedName>
        <fullName evidence="6">DNA-binding transcriptional regulator, AcrR family</fullName>
    </submittedName>
</protein>
<dbReference type="EMBL" id="FNVO01000031">
    <property type="protein sequence ID" value="SEG91904.1"/>
    <property type="molecule type" value="Genomic_DNA"/>
</dbReference>
<dbReference type="AlphaFoldDB" id="A0A1H6E4H5"/>
<proteinExistence type="predicted"/>
<dbReference type="InterPro" id="IPR050109">
    <property type="entry name" value="HTH-type_TetR-like_transc_reg"/>
</dbReference>
<name>A0A1H6E4H5_9ACTN</name>
<dbReference type="OrthoDB" id="3237195at2"/>
<dbReference type="Gene3D" id="1.10.357.10">
    <property type="entry name" value="Tetracycline Repressor, domain 2"/>
    <property type="match status" value="1"/>
</dbReference>
<dbReference type="PRINTS" id="PR00455">
    <property type="entry name" value="HTHTETR"/>
</dbReference>
<dbReference type="Proteomes" id="UP000236723">
    <property type="component" value="Unassembled WGS sequence"/>
</dbReference>
<dbReference type="GO" id="GO:0000976">
    <property type="term" value="F:transcription cis-regulatory region binding"/>
    <property type="evidence" value="ECO:0007669"/>
    <property type="project" value="TreeGrafter"/>
</dbReference>
<dbReference type="InterPro" id="IPR009057">
    <property type="entry name" value="Homeodomain-like_sf"/>
</dbReference>
<feature type="DNA-binding region" description="H-T-H motif" evidence="4">
    <location>
        <begin position="70"/>
        <end position="89"/>
    </location>
</feature>
<dbReference type="InterPro" id="IPR036271">
    <property type="entry name" value="Tet_transcr_reg_TetR-rel_C_sf"/>
</dbReference>
<keyword evidence="2 4" id="KW-0238">DNA-binding</keyword>
<dbReference type="Pfam" id="PF00440">
    <property type="entry name" value="TetR_N"/>
    <property type="match status" value="1"/>
</dbReference>
<dbReference type="Gene3D" id="1.10.10.60">
    <property type="entry name" value="Homeodomain-like"/>
    <property type="match status" value="1"/>
</dbReference>
<reference evidence="7" key="1">
    <citation type="submission" date="2016-10" db="EMBL/GenBank/DDBJ databases">
        <authorList>
            <person name="Varghese N."/>
            <person name="Submissions S."/>
        </authorList>
    </citation>
    <scope>NUCLEOTIDE SEQUENCE [LARGE SCALE GENOMIC DNA]</scope>
    <source>
        <strain evidence="7">DSM 43163</strain>
    </source>
</reference>
<dbReference type="PANTHER" id="PTHR30055:SF234">
    <property type="entry name" value="HTH-TYPE TRANSCRIPTIONAL REGULATOR BETI"/>
    <property type="match status" value="1"/>
</dbReference>
<dbReference type="PROSITE" id="PS50977">
    <property type="entry name" value="HTH_TETR_2"/>
    <property type="match status" value="1"/>
</dbReference>
<keyword evidence="7" id="KW-1185">Reference proteome</keyword>
<dbReference type="InterPro" id="IPR001647">
    <property type="entry name" value="HTH_TetR"/>
</dbReference>
<dbReference type="PANTHER" id="PTHR30055">
    <property type="entry name" value="HTH-TYPE TRANSCRIPTIONAL REGULATOR RUTR"/>
    <property type="match status" value="1"/>
</dbReference>
<evidence type="ECO:0000256" key="3">
    <source>
        <dbReference type="ARBA" id="ARBA00023163"/>
    </source>
</evidence>
<dbReference type="SUPFAM" id="SSF46689">
    <property type="entry name" value="Homeodomain-like"/>
    <property type="match status" value="1"/>
</dbReference>
<evidence type="ECO:0000313" key="7">
    <source>
        <dbReference type="Proteomes" id="UP000236723"/>
    </source>
</evidence>
<organism evidence="6 7">
    <name type="scientific">Thermomonospora echinospora</name>
    <dbReference type="NCBI Taxonomy" id="1992"/>
    <lineage>
        <taxon>Bacteria</taxon>
        <taxon>Bacillati</taxon>
        <taxon>Actinomycetota</taxon>
        <taxon>Actinomycetes</taxon>
        <taxon>Streptosporangiales</taxon>
        <taxon>Thermomonosporaceae</taxon>
        <taxon>Thermomonospora</taxon>
    </lineage>
</organism>
<gene>
    <name evidence="6" type="ORF">SAMN04489712_13122</name>
</gene>
<evidence type="ECO:0000313" key="6">
    <source>
        <dbReference type="EMBL" id="SEG91904.1"/>
    </source>
</evidence>
<evidence type="ECO:0000256" key="2">
    <source>
        <dbReference type="ARBA" id="ARBA00023125"/>
    </source>
</evidence>
<evidence type="ECO:0000256" key="4">
    <source>
        <dbReference type="PROSITE-ProRule" id="PRU00335"/>
    </source>
</evidence>
<keyword evidence="1" id="KW-0805">Transcription regulation</keyword>
<feature type="domain" description="HTH tetR-type" evidence="5">
    <location>
        <begin position="47"/>
        <end position="107"/>
    </location>
</feature>
<keyword evidence="3" id="KW-0804">Transcription</keyword>
<dbReference type="GO" id="GO:0003700">
    <property type="term" value="F:DNA-binding transcription factor activity"/>
    <property type="evidence" value="ECO:0007669"/>
    <property type="project" value="TreeGrafter"/>
</dbReference>
<evidence type="ECO:0000259" key="5">
    <source>
        <dbReference type="PROSITE" id="PS50977"/>
    </source>
</evidence>